<name>A0ABR1BR05_NECAM</name>
<evidence type="ECO:0000256" key="1">
    <source>
        <dbReference type="SAM" id="MobiDB-lite"/>
    </source>
</evidence>
<dbReference type="EMBL" id="JAVFWL010000001">
    <property type="protein sequence ID" value="KAK6727737.1"/>
    <property type="molecule type" value="Genomic_DNA"/>
</dbReference>
<protein>
    <submittedName>
        <fullName evidence="2">Uncharacterized protein</fullName>
    </submittedName>
</protein>
<keyword evidence="3" id="KW-1185">Reference proteome</keyword>
<accession>A0ABR1BR05</accession>
<comment type="caution">
    <text evidence="2">The sequence shown here is derived from an EMBL/GenBank/DDBJ whole genome shotgun (WGS) entry which is preliminary data.</text>
</comment>
<reference evidence="2 3" key="1">
    <citation type="submission" date="2023-08" db="EMBL/GenBank/DDBJ databases">
        <title>A Necator americanus chromosomal reference genome.</title>
        <authorList>
            <person name="Ilik V."/>
            <person name="Petrzelkova K.J."/>
            <person name="Pardy F."/>
            <person name="Fuh T."/>
            <person name="Niatou-Singa F.S."/>
            <person name="Gouil Q."/>
            <person name="Baker L."/>
            <person name="Ritchie M.E."/>
            <person name="Jex A.R."/>
            <person name="Gazzola D."/>
            <person name="Li H."/>
            <person name="Toshio Fujiwara R."/>
            <person name="Zhan B."/>
            <person name="Aroian R.V."/>
            <person name="Pafco B."/>
            <person name="Schwarz E.M."/>
        </authorList>
    </citation>
    <scope>NUCLEOTIDE SEQUENCE [LARGE SCALE GENOMIC DNA]</scope>
    <source>
        <strain evidence="2 3">Aroian</strain>
        <tissue evidence="2">Whole animal</tissue>
    </source>
</reference>
<feature type="compositionally biased region" description="Polar residues" evidence="1">
    <location>
        <begin position="1"/>
        <end position="16"/>
    </location>
</feature>
<evidence type="ECO:0000313" key="2">
    <source>
        <dbReference type="EMBL" id="KAK6727737.1"/>
    </source>
</evidence>
<gene>
    <name evidence="2" type="primary">Necator_chrI.g1553</name>
    <name evidence="2" type="ORF">RB195_005427</name>
</gene>
<feature type="region of interest" description="Disordered" evidence="1">
    <location>
        <begin position="1"/>
        <end position="25"/>
    </location>
</feature>
<evidence type="ECO:0000313" key="3">
    <source>
        <dbReference type="Proteomes" id="UP001303046"/>
    </source>
</evidence>
<proteinExistence type="predicted"/>
<dbReference type="Proteomes" id="UP001303046">
    <property type="component" value="Unassembled WGS sequence"/>
</dbReference>
<sequence length="66" mass="7742">MQTERNTNWARETSTEGPVLKRNTDVSIDDDDVYDHDYFDTCVSCSLAALVKTHRLSFHEHTTRRR</sequence>
<organism evidence="2 3">
    <name type="scientific">Necator americanus</name>
    <name type="common">Human hookworm</name>
    <dbReference type="NCBI Taxonomy" id="51031"/>
    <lineage>
        <taxon>Eukaryota</taxon>
        <taxon>Metazoa</taxon>
        <taxon>Ecdysozoa</taxon>
        <taxon>Nematoda</taxon>
        <taxon>Chromadorea</taxon>
        <taxon>Rhabditida</taxon>
        <taxon>Rhabditina</taxon>
        <taxon>Rhabditomorpha</taxon>
        <taxon>Strongyloidea</taxon>
        <taxon>Ancylostomatidae</taxon>
        <taxon>Bunostominae</taxon>
        <taxon>Necator</taxon>
    </lineage>
</organism>